<feature type="region of interest" description="Disordered" evidence="1">
    <location>
        <begin position="631"/>
        <end position="656"/>
    </location>
</feature>
<dbReference type="Proteomes" id="UP000249134">
    <property type="component" value="Chromosome 1"/>
</dbReference>
<dbReference type="SMART" id="SM00047">
    <property type="entry name" value="LYZ2"/>
    <property type="match status" value="1"/>
</dbReference>
<evidence type="ECO:0000313" key="3">
    <source>
        <dbReference type="EMBL" id="SQI62956.1"/>
    </source>
</evidence>
<dbReference type="EC" id="3.2.1.96" evidence="3"/>
<dbReference type="InterPro" id="IPR002901">
    <property type="entry name" value="MGlyc_endo_b_GlcNAc-like_dom"/>
</dbReference>
<dbReference type="Pfam" id="PF08239">
    <property type="entry name" value="SH3_3"/>
    <property type="match status" value="1"/>
</dbReference>
<accession>A0A2X4WFW4</accession>
<evidence type="ECO:0000313" key="4">
    <source>
        <dbReference type="Proteomes" id="UP000249134"/>
    </source>
</evidence>
<name>A0A2X4WFW4_LEDLE</name>
<sequence>MRKSQPRALAIVSCFLALFLIISSLPINNNKAYAANPLYGVALKAPTNVHTSTSKSSNVLKGYAQGSILKFNSHNAEWYSAVVYLNGKAQNGYIHKSDVDVATQNQTQVKGVALQSPTRVYKSASTSSGAWKSYSVGSILVYRTFSADWYEATVYVNGSPKTGYIHKSHVENVVTSQESLKGVALQNPTRVYTNASTGSTALKAYSGGSILSYRTFSTNWYEATVYVSGKPRTGYIHKSHVENAVKSPDNLKGIGLQNPTAVYAQASTGAKKLKTYAQGTVLNYQTFSSQWYQAKVYISGKPTTGYIHTSHVEGLLNTSNSLNGAALKSPTNVYSRASKNANVLRGYPKGSFLIFKSFSPNWYEATVYINGKRTSGYIHRNDVSQERIISTTTSYPTNFKTVVDIQMTKDPKADGAGNVLASRAQVEYYVNSSNFSKSSSDYFQFLVLSEPARLNANEVNNKILNKHGILTGKAKSFIEAGEKFNINEAYLISHALLETGNGSSTLASGVPVDSKGNVVDANKAVYTVYNMYGIGAVDSNALKGGAKRAFDEGWFTPEDAIVGGAAFINSYIDRGQDTLYKMRWNPISPGFPQYATDVAWAVKQTANISKIYNLLDNYVLIYDIPRYANQPASSGDPNATVPDKKPETNTGFPSGVYGITNTSGTLNLRQGSNTSTSIVASIPGGSKLEIISEANGQTVNNTATWYQVKYSGKTGWVHSSYVDLLNLLEVTATSVNVRDGAGTSFKSVGSVTSRNLISAQLDAKNNLITKTANGHVWYQINFNNNQAWVSGGKNGTEYIKIR</sequence>
<evidence type="ECO:0000259" key="2">
    <source>
        <dbReference type="PROSITE" id="PS51781"/>
    </source>
</evidence>
<dbReference type="PROSITE" id="PS51781">
    <property type="entry name" value="SH3B"/>
    <property type="match status" value="1"/>
</dbReference>
<proteinExistence type="predicted"/>
<protein>
    <submittedName>
        <fullName evidence="3">Beta-N-acetylglucosaminidase</fullName>
        <ecNumber evidence="3">3.2.1.96</ecNumber>
    </submittedName>
</protein>
<dbReference type="GO" id="GO:0033925">
    <property type="term" value="F:mannosyl-glycoprotein endo-beta-N-acetylglucosaminidase activity"/>
    <property type="evidence" value="ECO:0007669"/>
    <property type="project" value="UniProtKB-EC"/>
</dbReference>
<dbReference type="AlphaFoldDB" id="A0A2X4WFW4"/>
<dbReference type="PANTHER" id="PTHR34408">
    <property type="entry name" value="FAMILY PROTEIN, PUTATIVE-RELATED"/>
    <property type="match status" value="1"/>
</dbReference>
<keyword evidence="4" id="KW-1185">Reference proteome</keyword>
<dbReference type="STRING" id="1348624.GCA_001591545_03100"/>
<dbReference type="InterPro" id="IPR003646">
    <property type="entry name" value="SH3-like_bac-type"/>
</dbReference>
<evidence type="ECO:0000256" key="1">
    <source>
        <dbReference type="SAM" id="MobiDB-lite"/>
    </source>
</evidence>
<dbReference type="SMART" id="SM00287">
    <property type="entry name" value="SH3b"/>
    <property type="match status" value="3"/>
</dbReference>
<dbReference type="InterPro" id="IPR052354">
    <property type="entry name" value="Cell_Wall_Dynamics_Protein"/>
</dbReference>
<dbReference type="KEGG" id="blen:NCTC4824_03834"/>
<feature type="domain" description="SH3b" evidence="2">
    <location>
        <begin position="654"/>
        <end position="726"/>
    </location>
</feature>
<keyword evidence="3" id="KW-0326">Glycosidase</keyword>
<keyword evidence="3" id="KW-0378">Hydrolase</keyword>
<dbReference type="PANTHER" id="PTHR34408:SF1">
    <property type="entry name" value="GLYCOSYL HYDROLASE FAMILY 19 DOMAIN-CONTAINING PROTEIN HI_1415"/>
    <property type="match status" value="1"/>
</dbReference>
<gene>
    <name evidence="3" type="primary">lytD</name>
    <name evidence="3" type="ORF">NCTC4824_03834</name>
</gene>
<dbReference type="EMBL" id="LS483476">
    <property type="protein sequence ID" value="SQI62956.1"/>
    <property type="molecule type" value="Genomic_DNA"/>
</dbReference>
<dbReference type="GO" id="GO:0004040">
    <property type="term" value="F:amidase activity"/>
    <property type="evidence" value="ECO:0007669"/>
    <property type="project" value="InterPro"/>
</dbReference>
<reference evidence="3 4" key="1">
    <citation type="submission" date="2018-06" db="EMBL/GenBank/DDBJ databases">
        <authorList>
            <consortium name="Pathogen Informatics"/>
            <person name="Doyle S."/>
        </authorList>
    </citation>
    <scope>NUCLEOTIDE SEQUENCE [LARGE SCALE GENOMIC DNA]</scope>
    <source>
        <strain evidence="3 4">NCTC4824</strain>
    </source>
</reference>
<organism evidence="3 4">
    <name type="scientific">Lederbergia lenta</name>
    <name type="common">Bacillus lentus</name>
    <dbReference type="NCBI Taxonomy" id="1467"/>
    <lineage>
        <taxon>Bacteria</taxon>
        <taxon>Bacillati</taxon>
        <taxon>Bacillota</taxon>
        <taxon>Bacilli</taxon>
        <taxon>Bacillales</taxon>
        <taxon>Bacillaceae</taxon>
        <taxon>Lederbergia</taxon>
    </lineage>
</organism>
<dbReference type="Pfam" id="PF01832">
    <property type="entry name" value="Glucosaminidase"/>
    <property type="match status" value="1"/>
</dbReference>
<dbReference type="RefSeq" id="WP_066144196.1">
    <property type="nucleotide sequence ID" value="NZ_CBCSGM010000004.1"/>
</dbReference>
<dbReference type="Gene3D" id="2.30.30.40">
    <property type="entry name" value="SH3 Domains"/>
    <property type="match status" value="7"/>
</dbReference>